<keyword evidence="6" id="KW-1133">Transmembrane helix</keyword>
<evidence type="ECO:0000256" key="9">
    <source>
        <dbReference type="ARBA" id="ARBA00023033"/>
    </source>
</evidence>
<keyword evidence="9 12" id="KW-0503">Monooxygenase</keyword>
<proteinExistence type="inferred from homology"/>
<gene>
    <name evidence="14" type="ORF">XA68_13607</name>
</gene>
<protein>
    <recommendedName>
        <fullName evidence="16">Cytochrome P450</fullName>
    </recommendedName>
</protein>
<evidence type="ECO:0000256" key="12">
    <source>
        <dbReference type="RuleBase" id="RU000461"/>
    </source>
</evidence>
<evidence type="ECO:0000256" key="7">
    <source>
        <dbReference type="ARBA" id="ARBA00023002"/>
    </source>
</evidence>
<evidence type="ECO:0000256" key="2">
    <source>
        <dbReference type="ARBA" id="ARBA00004167"/>
    </source>
</evidence>
<evidence type="ECO:0000256" key="13">
    <source>
        <dbReference type="SAM" id="MobiDB-lite"/>
    </source>
</evidence>
<evidence type="ECO:0000256" key="11">
    <source>
        <dbReference type="PIRSR" id="PIRSR602401-1"/>
    </source>
</evidence>
<dbReference type="GO" id="GO:0016705">
    <property type="term" value="F:oxidoreductase activity, acting on paired donors, with incorporation or reduction of molecular oxygen"/>
    <property type="evidence" value="ECO:0007669"/>
    <property type="project" value="InterPro"/>
</dbReference>
<feature type="region of interest" description="Disordered" evidence="13">
    <location>
        <begin position="340"/>
        <end position="362"/>
    </location>
</feature>
<dbReference type="GO" id="GO:0020037">
    <property type="term" value="F:heme binding"/>
    <property type="evidence" value="ECO:0007669"/>
    <property type="project" value="InterPro"/>
</dbReference>
<organism evidence="14 15">
    <name type="scientific">Ophiocordyceps unilateralis</name>
    <name type="common">Zombie-ant fungus</name>
    <name type="synonym">Torrubia unilateralis</name>
    <dbReference type="NCBI Taxonomy" id="268505"/>
    <lineage>
        <taxon>Eukaryota</taxon>
        <taxon>Fungi</taxon>
        <taxon>Dikarya</taxon>
        <taxon>Ascomycota</taxon>
        <taxon>Pezizomycotina</taxon>
        <taxon>Sordariomycetes</taxon>
        <taxon>Hypocreomycetidae</taxon>
        <taxon>Hypocreales</taxon>
        <taxon>Ophiocordycipitaceae</taxon>
        <taxon>Ophiocordyceps</taxon>
    </lineage>
</organism>
<dbReference type="Gene3D" id="1.10.630.10">
    <property type="entry name" value="Cytochrome P450"/>
    <property type="match status" value="1"/>
</dbReference>
<dbReference type="STRING" id="268505.A0A2A9PAR8"/>
<dbReference type="InterPro" id="IPR001128">
    <property type="entry name" value="Cyt_P450"/>
</dbReference>
<dbReference type="AlphaFoldDB" id="A0A2A9PAR8"/>
<dbReference type="InterPro" id="IPR017972">
    <property type="entry name" value="Cyt_P450_CS"/>
</dbReference>
<evidence type="ECO:0000256" key="3">
    <source>
        <dbReference type="ARBA" id="ARBA00010617"/>
    </source>
</evidence>
<evidence type="ECO:0000256" key="5">
    <source>
        <dbReference type="ARBA" id="ARBA00022723"/>
    </source>
</evidence>
<evidence type="ECO:0008006" key="16">
    <source>
        <dbReference type="Google" id="ProtNLM"/>
    </source>
</evidence>
<evidence type="ECO:0000256" key="1">
    <source>
        <dbReference type="ARBA" id="ARBA00001971"/>
    </source>
</evidence>
<dbReference type="Pfam" id="PF00067">
    <property type="entry name" value="p450"/>
    <property type="match status" value="1"/>
</dbReference>
<reference evidence="14 15" key="1">
    <citation type="journal article" date="2015" name="BMC Genomics">
        <title>Gene expression during zombie ant biting behavior reflects the complexity underlying fungal parasitic behavioral manipulation.</title>
        <authorList>
            <person name="de Bekker C."/>
            <person name="Ohm R.A."/>
            <person name="Loreto R.G."/>
            <person name="Sebastian A."/>
            <person name="Albert I."/>
            <person name="Merrow M."/>
            <person name="Brachmann A."/>
            <person name="Hughes D.P."/>
        </authorList>
    </citation>
    <scope>NUCLEOTIDE SEQUENCE [LARGE SCALE GENOMIC DNA]</scope>
    <source>
        <strain evidence="14 15">SC16a</strain>
    </source>
</reference>
<comment type="caution">
    <text evidence="14">The sequence shown here is derived from an EMBL/GenBank/DDBJ whole genome shotgun (WGS) entry which is preliminary data.</text>
</comment>
<dbReference type="Proteomes" id="UP000037136">
    <property type="component" value="Unassembled WGS sequence"/>
</dbReference>
<evidence type="ECO:0000256" key="8">
    <source>
        <dbReference type="ARBA" id="ARBA00023004"/>
    </source>
</evidence>
<evidence type="ECO:0000313" key="14">
    <source>
        <dbReference type="EMBL" id="PFH58499.1"/>
    </source>
</evidence>
<accession>A0A2A9PAR8</accession>
<evidence type="ECO:0000256" key="10">
    <source>
        <dbReference type="ARBA" id="ARBA00023136"/>
    </source>
</evidence>
<dbReference type="PANTHER" id="PTHR24287:SF17">
    <property type="entry name" value="P450, PUTATIVE (EUROFUNG)-RELATED"/>
    <property type="match status" value="1"/>
</dbReference>
<dbReference type="PROSITE" id="PS00086">
    <property type="entry name" value="CYTOCHROME_P450"/>
    <property type="match status" value="1"/>
</dbReference>
<reference evidence="14 15" key="2">
    <citation type="journal article" date="2017" name="Sci. Rep.">
        <title>Ant-infecting Ophiocordyceps genomes reveal a high diversity of potential behavioral manipulation genes and a possible major role for enterotoxins.</title>
        <authorList>
            <person name="de Bekker C."/>
            <person name="Ohm R.A."/>
            <person name="Evans H.C."/>
            <person name="Brachmann A."/>
            <person name="Hughes D.P."/>
        </authorList>
    </citation>
    <scope>NUCLEOTIDE SEQUENCE [LARGE SCALE GENOMIC DNA]</scope>
    <source>
        <strain evidence="14 15">SC16a</strain>
    </source>
</reference>
<dbReference type="CDD" id="cd11063">
    <property type="entry name" value="CYP52"/>
    <property type="match status" value="1"/>
</dbReference>
<dbReference type="PRINTS" id="PR00463">
    <property type="entry name" value="EP450I"/>
</dbReference>
<dbReference type="PANTHER" id="PTHR24287">
    <property type="entry name" value="P450, PUTATIVE (EUROFUNG)-RELATED"/>
    <property type="match status" value="1"/>
</dbReference>
<keyword evidence="7 12" id="KW-0560">Oxidoreductase</keyword>
<evidence type="ECO:0000256" key="4">
    <source>
        <dbReference type="ARBA" id="ARBA00022692"/>
    </source>
</evidence>
<keyword evidence="10" id="KW-0472">Membrane</keyword>
<keyword evidence="4" id="KW-0812">Transmembrane</keyword>
<evidence type="ECO:0000313" key="15">
    <source>
        <dbReference type="Proteomes" id="UP000037136"/>
    </source>
</evidence>
<dbReference type="InterPro" id="IPR002401">
    <property type="entry name" value="Cyt_P450_E_grp-I"/>
</dbReference>
<keyword evidence="11 12" id="KW-0349">Heme</keyword>
<comment type="subcellular location">
    <subcellularLocation>
        <location evidence="2">Membrane</location>
        <topology evidence="2">Single-pass membrane protein</topology>
    </subcellularLocation>
</comment>
<dbReference type="EMBL" id="LAZP02000286">
    <property type="protein sequence ID" value="PFH58499.1"/>
    <property type="molecule type" value="Genomic_DNA"/>
</dbReference>
<evidence type="ECO:0000256" key="6">
    <source>
        <dbReference type="ARBA" id="ARBA00022989"/>
    </source>
</evidence>
<dbReference type="GO" id="GO:0016020">
    <property type="term" value="C:membrane"/>
    <property type="evidence" value="ECO:0007669"/>
    <property type="project" value="UniProtKB-SubCell"/>
</dbReference>
<dbReference type="InterPro" id="IPR036396">
    <property type="entry name" value="Cyt_P450_sf"/>
</dbReference>
<name>A0A2A9PAR8_OPHUN</name>
<comment type="similarity">
    <text evidence="3 12">Belongs to the cytochrome P450 family.</text>
</comment>
<dbReference type="SUPFAM" id="SSF48264">
    <property type="entry name" value="Cytochrome P450"/>
    <property type="match status" value="1"/>
</dbReference>
<keyword evidence="8 11" id="KW-0408">Iron</keyword>
<dbReference type="OrthoDB" id="1470350at2759"/>
<dbReference type="GO" id="GO:0004497">
    <property type="term" value="F:monooxygenase activity"/>
    <property type="evidence" value="ECO:0007669"/>
    <property type="project" value="UniProtKB-KW"/>
</dbReference>
<comment type="cofactor">
    <cofactor evidence="1 11">
        <name>heme</name>
        <dbReference type="ChEBI" id="CHEBI:30413"/>
    </cofactor>
</comment>
<feature type="binding site" description="axial binding residue" evidence="11">
    <location>
        <position position="418"/>
    </location>
    <ligand>
        <name>heme</name>
        <dbReference type="ChEBI" id="CHEBI:30413"/>
    </ligand>
    <ligandPart>
        <name>Fe</name>
        <dbReference type="ChEBI" id="CHEBI:18248"/>
    </ligandPart>
</feature>
<dbReference type="PRINTS" id="PR00385">
    <property type="entry name" value="P450"/>
</dbReference>
<dbReference type="InterPro" id="IPR047146">
    <property type="entry name" value="Cyt_P450_E_CYP52_fungi"/>
</dbReference>
<keyword evidence="5 11" id="KW-0479">Metal-binding</keyword>
<sequence>MFSQRHGCHQATWHAPVRDPIIGLDFIYDAVVGREPDRYLEGSLAAFRQLGPTYREKRWTWEVVYTCDSRNIKHMLAGSSFGDFALPRLRKMALGALLGHGIFSLDGAAWAASRAVLRTGLTRMDRGGIMVALERHFEAMMGRMMVPDGDAEVVSVDLQTLFFRLTMDFAEDFLMGSDQSRCSSAESFLDDYTACSREVVKRLRLGPLQHLRFNLGAGRARRRVFRFVDDFIADALARRRDSSQTLLAELAAVTKEEEKDGTRLRDQVLHLLLASRDTTASLLSNLFFVLARHPELYSRLREEVLAVVGREGAVPTGVQLKQMQYLRWCVQESLRLHPPIPTNAREATRDTTLPHGGGPDGESPLVVPKGIVVMYNVYALHRDQRVFGCRPDDFVPDRWRDRRPGWGFLPFSGGPRVCMGQQLALTEVHYIVARMAQTFETIRGHGERDWVGMDALATTCRNGVSVTLTRWRRQEKAA</sequence>
<dbReference type="GO" id="GO:0005506">
    <property type="term" value="F:iron ion binding"/>
    <property type="evidence" value="ECO:0007669"/>
    <property type="project" value="InterPro"/>
</dbReference>
<keyword evidence="15" id="KW-1185">Reference proteome</keyword>